<evidence type="ECO:0000256" key="5">
    <source>
        <dbReference type="ARBA" id="ARBA00023136"/>
    </source>
</evidence>
<evidence type="ECO:0000256" key="3">
    <source>
        <dbReference type="ARBA" id="ARBA00022741"/>
    </source>
</evidence>
<dbReference type="GO" id="GO:0004383">
    <property type="term" value="F:guanylate cyclase activity"/>
    <property type="evidence" value="ECO:0000318"/>
    <property type="project" value="GO_Central"/>
</dbReference>
<dbReference type="InterPro" id="IPR035965">
    <property type="entry name" value="PAS-like_dom_sf"/>
</dbReference>
<feature type="transmembrane region" description="Helical" evidence="7">
    <location>
        <begin position="113"/>
        <end position="132"/>
    </location>
</feature>
<dbReference type="InterPro" id="IPR029787">
    <property type="entry name" value="Nucleotide_cyclase"/>
</dbReference>
<feature type="transmembrane region" description="Helical" evidence="7">
    <location>
        <begin position="144"/>
        <end position="165"/>
    </location>
</feature>
<dbReference type="RefSeq" id="XP_001313841.1">
    <property type="nucleotide sequence ID" value="XM_001313840.1"/>
</dbReference>
<feature type="transmembrane region" description="Helical" evidence="7">
    <location>
        <begin position="223"/>
        <end position="242"/>
    </location>
</feature>
<dbReference type="Pfam" id="PF13426">
    <property type="entry name" value="PAS_9"/>
    <property type="match status" value="1"/>
</dbReference>
<dbReference type="GO" id="GO:0005886">
    <property type="term" value="C:plasma membrane"/>
    <property type="evidence" value="ECO:0000318"/>
    <property type="project" value="GO_Central"/>
</dbReference>
<feature type="transmembrane region" description="Helical" evidence="7">
    <location>
        <begin position="942"/>
        <end position="965"/>
    </location>
</feature>
<evidence type="ECO:0000256" key="7">
    <source>
        <dbReference type="SAM" id="Phobius"/>
    </source>
</evidence>
<dbReference type="InParanoid" id="A2F2E6"/>
<dbReference type="Gene3D" id="3.30.70.1230">
    <property type="entry name" value="Nucleotide cyclase"/>
    <property type="match status" value="1"/>
</dbReference>
<dbReference type="InterPro" id="IPR001054">
    <property type="entry name" value="A/G_cyclase"/>
</dbReference>
<dbReference type="GO" id="GO:0007168">
    <property type="term" value="P:receptor guanylyl cyclase signaling pathway"/>
    <property type="evidence" value="ECO:0000318"/>
    <property type="project" value="GO_Central"/>
</dbReference>
<dbReference type="NCBIfam" id="TIGR00229">
    <property type="entry name" value="sensory_box"/>
    <property type="match status" value="1"/>
</dbReference>
<evidence type="ECO:0000256" key="2">
    <source>
        <dbReference type="ARBA" id="ARBA00022692"/>
    </source>
</evidence>
<comment type="subcellular location">
    <subcellularLocation>
        <location evidence="1">Membrane</location>
    </subcellularLocation>
</comment>
<evidence type="ECO:0000313" key="10">
    <source>
        <dbReference type="EMBL" id="EAY00912.1"/>
    </source>
</evidence>
<dbReference type="SMR" id="A2F2E6"/>
<proteinExistence type="predicted"/>
<dbReference type="Proteomes" id="UP000001542">
    <property type="component" value="Unassembled WGS sequence"/>
</dbReference>
<dbReference type="PANTHER" id="PTHR11920">
    <property type="entry name" value="GUANYLYL CYCLASE"/>
    <property type="match status" value="1"/>
</dbReference>
<dbReference type="STRING" id="5722.A2F2E6"/>
<keyword evidence="4 7" id="KW-1133">Transmembrane helix</keyword>
<evidence type="ECO:0000256" key="6">
    <source>
        <dbReference type="ARBA" id="ARBA00023239"/>
    </source>
</evidence>
<dbReference type="CDD" id="cd07302">
    <property type="entry name" value="CHD"/>
    <property type="match status" value="1"/>
</dbReference>
<evidence type="ECO:0000256" key="4">
    <source>
        <dbReference type="ARBA" id="ARBA00022989"/>
    </source>
</evidence>
<dbReference type="Pfam" id="PF00211">
    <property type="entry name" value="Guanylate_cyc"/>
    <property type="match status" value="1"/>
</dbReference>
<dbReference type="eggNOG" id="KOG1023">
    <property type="taxonomic scope" value="Eukaryota"/>
</dbReference>
<feature type="transmembrane region" description="Helical" evidence="7">
    <location>
        <begin position="1142"/>
        <end position="1168"/>
    </location>
</feature>
<dbReference type="SMART" id="SM00091">
    <property type="entry name" value="PAS"/>
    <property type="match status" value="1"/>
</dbReference>
<sequence length="1597" mass="182566">MNPSLSLSSQGPTSLEHGSSIKHQLIQGKASIFDIVFPMYYQMFQMNIIPLLLYYAIAALLGSQTLFLALWPYTKFWKSNMTETDNQIYKWLKAILIFLKTPYDTKQGFVKEIVFTGLNIFSIIIISLNLAYYRAHRNFQKFMLIPIQPYNLCALVGFLPSAYVIGEDYTKIVAGEADGYCIASLLLAIINIIYEFVFHIIAMYMFGKSVFITNMPFTAFDPLMNFLMVMISTIIMILTFIFTYFADWAYLVMAAVTIIIFIYLFHHTMHIFYITHLSNIILFAVTLTNICCSIFMFVAYFFPKMNHIIPYIFLLCCYGFFSFIGLVVFHFYRKKIIEQLSVSEDAMPEDRKQYFDSLKIKRSDKRALMYLTIGFKFACPLFTDFSLIEYLFDDNCSTYLLSHLAQIANFFPSESNIINRMLNSLMTRRNLKIGDRYLIYQIYKIKILRQYSASSAESTSKLNDLKNVSRQVELITRSALEAHELKPSYYEELAHRSKRANAIWKEALNEFPNNAKFCEEYSRYLIEAESDYPEAVYSKFRSNMIELGKNFSVEYSLRSMLQMFPVYIKKNLVDLNGNLLTKKRMKRGESVKSIVDENSDNSRDNKSEEIDDEVLENIAKTTFSQAKSRIALHNALKNKIPYSIHLLVPVTILILIIILILTIFVVLFSQVKVKKQTLSMGLLDSISKTRFYLALNDMEILMRYAVDRGHYGKYQTLMLQLENNCSEHDKVLDVKEDYLYQSFFNLQNALNQYDIMMNDIADFAIEGYNVYNLSKNLIRTKHEIYTCYGGFPVYILNETVSTIITVLMAHQSYIITRIKTNISDMFNLHQFCELITNLRTFYTVVPSIFQDFCNFQIDEGENLQKSFRYILYSVPVVVTILAFVPILICHFLINKSLKEISEIIMSFDSKTKNEAKEPICYDASSEENQSFSEIKVGSNKSFWMILLVCFVAFLFVSIVVAMTMLSYNANKHIVDLNKWDQFATLRLSLTAEVMNTQTFGVAQFDNPNSTNVSSPTMAYGMVKVLVEELVRVNNELLQGTDNSTACSGFDDELDKQNFIDDEIDDENQLDIHEIYSHSSITTQLKIFSDYVMQTAMEFVTSKSLTPTPYAQSIHLLSKHLSPKMLIVTERLMELADIQYNHLILTNGLLIIPVFALIIAYAVIVFLYFTMRKDTYLASLFILKRFNPITLINNKLFNKYFLKHATDSMIDSKTLSGNIIHNSSDAIFFTNSHGIVEIVNPATTVMLGYTPEQLLGQSASVFFVQDDETKVYQQMEMMLKGQANPFYEDDVTAITDSCSSLPCKMTILGVKSTNSNEIKSFVIMLRDQTVLMEQQKQADAAKATSEKLLYQILPRDIVVQINRGEKNISFTVSSASIVFIDIVKFSDYSSSLTPQEIMANLSHYFNTLDTIMAKFDLLTKIKLIGDIYMAAGGLFNPELPPQKHAEQMVLFSTEVIGELEEINLRLNCSLSVRVGVNTGGPIIAGVLGKDKPVFDIIGDPINIASRLQSTDIANHVQISQSTYEMINHLNLNVKPRGEVFLKGKGSQMTYLVSPPNLQDSLELDVPIQMSNSQLEIMKPLSASKARITTATSISPSTK</sequence>
<dbReference type="KEGG" id="tva:4758735"/>
<dbReference type="GO" id="GO:0035556">
    <property type="term" value="P:intracellular signal transduction"/>
    <property type="evidence" value="ECO:0007669"/>
    <property type="project" value="InterPro"/>
</dbReference>
<dbReference type="InterPro" id="IPR000014">
    <property type="entry name" value="PAS"/>
</dbReference>
<organism evidence="10 11">
    <name type="scientific">Trichomonas vaginalis (strain ATCC PRA-98 / G3)</name>
    <dbReference type="NCBI Taxonomy" id="412133"/>
    <lineage>
        <taxon>Eukaryota</taxon>
        <taxon>Metamonada</taxon>
        <taxon>Parabasalia</taxon>
        <taxon>Trichomonadida</taxon>
        <taxon>Trichomonadidae</taxon>
        <taxon>Trichomonas</taxon>
    </lineage>
</organism>
<dbReference type="OMA" id="IKESHNY"/>
<feature type="domain" description="PAS" evidence="8">
    <location>
        <begin position="1211"/>
        <end position="1281"/>
    </location>
</feature>
<name>A2F2E6_TRIV3</name>
<feature type="transmembrane region" description="Helical" evidence="7">
    <location>
        <begin position="52"/>
        <end position="73"/>
    </location>
</feature>
<protein>
    <submittedName>
        <fullName evidence="10">Adenylate and Guanylate cyclase catalytic domain containing protein</fullName>
    </submittedName>
</protein>
<dbReference type="CDD" id="cd00130">
    <property type="entry name" value="PAS"/>
    <property type="match status" value="1"/>
</dbReference>
<dbReference type="OrthoDB" id="6127067at2759"/>
<gene>
    <name evidence="10" type="ORF">TVAG_168430</name>
</gene>
<dbReference type="VEuPathDB" id="TrichDB:TVAGG3_0252950"/>
<evidence type="ECO:0000313" key="11">
    <source>
        <dbReference type="Proteomes" id="UP000001542"/>
    </source>
</evidence>
<feature type="transmembrane region" description="Helical" evidence="7">
    <location>
        <begin position="177"/>
        <end position="202"/>
    </location>
</feature>
<reference evidence="10" key="2">
    <citation type="journal article" date="2007" name="Science">
        <title>Draft genome sequence of the sexually transmitted pathogen Trichomonas vaginalis.</title>
        <authorList>
            <person name="Carlton J.M."/>
            <person name="Hirt R.P."/>
            <person name="Silva J.C."/>
            <person name="Delcher A.L."/>
            <person name="Schatz M."/>
            <person name="Zhao Q."/>
            <person name="Wortman J.R."/>
            <person name="Bidwell S.L."/>
            <person name="Alsmark U.C.M."/>
            <person name="Besteiro S."/>
            <person name="Sicheritz-Ponten T."/>
            <person name="Noel C.J."/>
            <person name="Dacks J.B."/>
            <person name="Foster P.G."/>
            <person name="Simillion C."/>
            <person name="Van de Peer Y."/>
            <person name="Miranda-Saavedra D."/>
            <person name="Barton G.J."/>
            <person name="Westrop G.D."/>
            <person name="Mueller S."/>
            <person name="Dessi D."/>
            <person name="Fiori P.L."/>
            <person name="Ren Q."/>
            <person name="Paulsen I."/>
            <person name="Zhang H."/>
            <person name="Bastida-Corcuera F.D."/>
            <person name="Simoes-Barbosa A."/>
            <person name="Brown M.T."/>
            <person name="Hayes R.D."/>
            <person name="Mukherjee M."/>
            <person name="Okumura C.Y."/>
            <person name="Schneider R."/>
            <person name="Smith A.J."/>
            <person name="Vanacova S."/>
            <person name="Villalvazo M."/>
            <person name="Haas B.J."/>
            <person name="Pertea M."/>
            <person name="Feldblyum T.V."/>
            <person name="Utterback T.R."/>
            <person name="Shu C.L."/>
            <person name="Osoegawa K."/>
            <person name="de Jong P.J."/>
            <person name="Hrdy I."/>
            <person name="Horvathova L."/>
            <person name="Zubacova Z."/>
            <person name="Dolezal P."/>
            <person name="Malik S.B."/>
            <person name="Logsdon J.M. Jr."/>
            <person name="Henze K."/>
            <person name="Gupta A."/>
            <person name="Wang C.C."/>
            <person name="Dunne R.L."/>
            <person name="Upcroft J.A."/>
            <person name="Upcroft P."/>
            <person name="White O."/>
            <person name="Salzberg S.L."/>
            <person name="Tang P."/>
            <person name="Chiu C.-H."/>
            <person name="Lee Y.-S."/>
            <person name="Embley T.M."/>
            <person name="Coombs G.H."/>
            <person name="Mottram J.C."/>
            <person name="Tachezy J."/>
            <person name="Fraser-Liggett C.M."/>
            <person name="Johnson P.J."/>
        </authorList>
    </citation>
    <scope>NUCLEOTIDE SEQUENCE [LARGE SCALE GENOMIC DNA]</scope>
    <source>
        <strain evidence="10">G3</strain>
    </source>
</reference>
<dbReference type="InterPro" id="IPR050401">
    <property type="entry name" value="Cyclic_nucleotide_synthase"/>
</dbReference>
<dbReference type="PROSITE" id="PS50125">
    <property type="entry name" value="GUANYLATE_CYCLASE_2"/>
    <property type="match status" value="1"/>
</dbReference>
<evidence type="ECO:0000256" key="1">
    <source>
        <dbReference type="ARBA" id="ARBA00004370"/>
    </source>
</evidence>
<feature type="transmembrane region" description="Helical" evidence="7">
    <location>
        <begin position="869"/>
        <end position="893"/>
    </location>
</feature>
<feature type="transmembrane region" description="Helical" evidence="7">
    <location>
        <begin position="308"/>
        <end position="332"/>
    </location>
</feature>
<dbReference type="PROSITE" id="PS50112">
    <property type="entry name" value="PAS"/>
    <property type="match status" value="1"/>
</dbReference>
<evidence type="ECO:0000259" key="8">
    <source>
        <dbReference type="PROSITE" id="PS50112"/>
    </source>
</evidence>
<keyword evidence="6" id="KW-0456">Lyase</keyword>
<evidence type="ECO:0000259" key="9">
    <source>
        <dbReference type="PROSITE" id="PS50125"/>
    </source>
</evidence>
<dbReference type="PANTHER" id="PTHR11920:SF335">
    <property type="entry name" value="GUANYLATE CYCLASE"/>
    <property type="match status" value="1"/>
</dbReference>
<accession>A2F2E6</accession>
<feature type="transmembrane region" description="Helical" evidence="7">
    <location>
        <begin position="367"/>
        <end position="392"/>
    </location>
</feature>
<feature type="domain" description="Guanylate cyclase" evidence="9">
    <location>
        <begin position="1375"/>
        <end position="1507"/>
    </location>
</feature>
<dbReference type="SUPFAM" id="SSF55073">
    <property type="entry name" value="Nucleotide cyclase"/>
    <property type="match status" value="1"/>
</dbReference>
<dbReference type="GO" id="GO:0006182">
    <property type="term" value="P:cGMP biosynthetic process"/>
    <property type="evidence" value="ECO:0000318"/>
    <property type="project" value="GO_Central"/>
</dbReference>
<dbReference type="Gene3D" id="3.30.450.20">
    <property type="entry name" value="PAS domain"/>
    <property type="match status" value="1"/>
</dbReference>
<feature type="transmembrane region" description="Helical" evidence="7">
    <location>
        <begin position="248"/>
        <end position="265"/>
    </location>
</feature>
<keyword evidence="5 7" id="KW-0472">Membrane</keyword>
<feature type="transmembrane region" description="Helical" evidence="7">
    <location>
        <begin position="646"/>
        <end position="668"/>
    </location>
</feature>
<dbReference type="VEuPathDB" id="TrichDB:TVAG_168430"/>
<dbReference type="GO" id="GO:0001653">
    <property type="term" value="F:peptide receptor activity"/>
    <property type="evidence" value="ECO:0000318"/>
    <property type="project" value="GO_Central"/>
</dbReference>
<dbReference type="GO" id="GO:0000166">
    <property type="term" value="F:nucleotide binding"/>
    <property type="evidence" value="ECO:0007669"/>
    <property type="project" value="UniProtKB-KW"/>
</dbReference>
<dbReference type="SMART" id="SM00044">
    <property type="entry name" value="CYCc"/>
    <property type="match status" value="1"/>
</dbReference>
<keyword evidence="11" id="KW-1185">Reference proteome</keyword>
<reference evidence="10" key="1">
    <citation type="submission" date="2006-10" db="EMBL/GenBank/DDBJ databases">
        <authorList>
            <person name="Amadeo P."/>
            <person name="Zhao Q."/>
            <person name="Wortman J."/>
            <person name="Fraser-Liggett C."/>
            <person name="Carlton J."/>
        </authorList>
    </citation>
    <scope>NUCLEOTIDE SEQUENCE</scope>
    <source>
        <strain evidence="10">G3</strain>
    </source>
</reference>
<feature type="transmembrane region" description="Helical" evidence="7">
    <location>
        <begin position="277"/>
        <end position="302"/>
    </location>
</feature>
<keyword evidence="3" id="KW-0547">Nucleotide-binding</keyword>
<dbReference type="SUPFAM" id="SSF55785">
    <property type="entry name" value="PYP-like sensor domain (PAS domain)"/>
    <property type="match status" value="1"/>
</dbReference>
<keyword evidence="2 7" id="KW-0812">Transmembrane</keyword>
<dbReference type="EMBL" id="DS113585">
    <property type="protein sequence ID" value="EAY00912.1"/>
    <property type="molecule type" value="Genomic_DNA"/>
</dbReference>